<keyword evidence="2" id="KW-0812">Transmembrane</keyword>
<evidence type="ECO:0000313" key="4">
    <source>
        <dbReference type="EMBL" id="SVB07755.1"/>
    </source>
</evidence>
<dbReference type="InterPro" id="IPR036388">
    <property type="entry name" value="WH-like_DNA-bd_sf"/>
</dbReference>
<sequence>MKLSQHEQKILDIVSNHPEILDDPEKRESIAELYGLSEKTLRNRIAELKKYGVLTKDGQINDPLKKTIITDDGQIDFFTILKIFKLEKRLLLKYTLSFTTAGLIYSLLATVYFESTISMYPAGELSQNNGIGEIQGLAKNFGFGGFGTAPTYNIPDIINSRRLKKDIVLKNWVTLKSPKGSNLISYWDLDKPKLFSPKKWMSGLLPSLDFVPSQKDRLTYEAILKIDELISVMEDKNGLITVLVLMQEPNLAANIANYIAEFVKEFISFEQKREATRNREFIENQKSDAKYELENSEERYVEFKEKYPQTVTPELMMTDIRLRSAIEENRAVYITLRQQYEIAKIEEAKENLFVNILDSAEPAVKKTIPKRKLIILLSLVFGTLVGITGILIRHSVNSKNYN</sequence>
<proteinExistence type="predicted"/>
<dbReference type="Gene3D" id="1.10.10.10">
    <property type="entry name" value="Winged helix-like DNA-binding domain superfamily/Winged helix DNA-binding domain"/>
    <property type="match status" value="1"/>
</dbReference>
<dbReference type="PANTHER" id="PTHR32309">
    <property type="entry name" value="TYROSINE-PROTEIN KINASE"/>
    <property type="match status" value="1"/>
</dbReference>
<dbReference type="InterPro" id="IPR036390">
    <property type="entry name" value="WH_DNA-bd_sf"/>
</dbReference>
<feature type="domain" description="Tyrosine-protein kinase G-rich" evidence="3">
    <location>
        <begin position="320"/>
        <end position="394"/>
    </location>
</feature>
<evidence type="ECO:0000256" key="2">
    <source>
        <dbReference type="SAM" id="Phobius"/>
    </source>
</evidence>
<dbReference type="EMBL" id="UINC01027832">
    <property type="protein sequence ID" value="SVB07755.1"/>
    <property type="molecule type" value="Genomic_DNA"/>
</dbReference>
<accession>A0A382B1W5</accession>
<gene>
    <name evidence="4" type="ORF">METZ01_LOCUS160609</name>
</gene>
<dbReference type="GO" id="GO:0004713">
    <property type="term" value="F:protein tyrosine kinase activity"/>
    <property type="evidence" value="ECO:0007669"/>
    <property type="project" value="TreeGrafter"/>
</dbReference>
<organism evidence="4">
    <name type="scientific">marine metagenome</name>
    <dbReference type="NCBI Taxonomy" id="408172"/>
    <lineage>
        <taxon>unclassified sequences</taxon>
        <taxon>metagenomes</taxon>
        <taxon>ecological metagenomes</taxon>
    </lineage>
</organism>
<dbReference type="PANTHER" id="PTHR32309:SF13">
    <property type="entry name" value="FERRIC ENTEROBACTIN TRANSPORT PROTEIN FEPE"/>
    <property type="match status" value="1"/>
</dbReference>
<evidence type="ECO:0000256" key="1">
    <source>
        <dbReference type="SAM" id="Coils"/>
    </source>
</evidence>
<dbReference type="GO" id="GO:0005886">
    <property type="term" value="C:plasma membrane"/>
    <property type="evidence" value="ECO:0007669"/>
    <property type="project" value="TreeGrafter"/>
</dbReference>
<feature type="transmembrane region" description="Helical" evidence="2">
    <location>
        <begin position="91"/>
        <end position="113"/>
    </location>
</feature>
<feature type="coiled-coil region" evidence="1">
    <location>
        <begin position="272"/>
        <end position="306"/>
    </location>
</feature>
<protein>
    <recommendedName>
        <fullName evidence="3">Tyrosine-protein kinase G-rich domain-containing protein</fullName>
    </recommendedName>
</protein>
<keyword evidence="1" id="KW-0175">Coiled coil</keyword>
<dbReference type="Pfam" id="PF13807">
    <property type="entry name" value="GNVR"/>
    <property type="match status" value="1"/>
</dbReference>
<keyword evidence="2" id="KW-1133">Transmembrane helix</keyword>
<reference evidence="4" key="1">
    <citation type="submission" date="2018-05" db="EMBL/GenBank/DDBJ databases">
        <authorList>
            <person name="Lanie J.A."/>
            <person name="Ng W.-L."/>
            <person name="Kazmierczak K.M."/>
            <person name="Andrzejewski T.M."/>
            <person name="Davidsen T.M."/>
            <person name="Wayne K.J."/>
            <person name="Tettelin H."/>
            <person name="Glass J.I."/>
            <person name="Rusch D."/>
            <person name="Podicherti R."/>
            <person name="Tsui H.-C.T."/>
            <person name="Winkler M.E."/>
        </authorList>
    </citation>
    <scope>NUCLEOTIDE SEQUENCE</scope>
</reference>
<dbReference type="InterPro" id="IPR050445">
    <property type="entry name" value="Bact_polysacc_biosynth/exp"/>
</dbReference>
<evidence type="ECO:0000259" key="3">
    <source>
        <dbReference type="Pfam" id="PF13807"/>
    </source>
</evidence>
<name>A0A382B1W5_9ZZZZ</name>
<dbReference type="SUPFAM" id="SSF46785">
    <property type="entry name" value="Winged helix' DNA-binding domain"/>
    <property type="match status" value="1"/>
</dbReference>
<feature type="transmembrane region" description="Helical" evidence="2">
    <location>
        <begin position="373"/>
        <end position="392"/>
    </location>
</feature>
<dbReference type="AlphaFoldDB" id="A0A382B1W5"/>
<dbReference type="InterPro" id="IPR032807">
    <property type="entry name" value="GNVR"/>
</dbReference>
<keyword evidence="2" id="KW-0472">Membrane</keyword>